<dbReference type="SUPFAM" id="SSF50800">
    <property type="entry name" value="PK beta-barrel domain-like"/>
    <property type="match status" value="1"/>
</dbReference>
<accession>A0ABS8QG18</accession>
<dbReference type="RefSeq" id="WP_231314038.1">
    <property type="nucleotide sequence ID" value="NZ_JAJODE010000002.1"/>
</dbReference>
<sequence length="112" mass="12619">MLKELGVETVLPEWLGANLLIKGFPEFTKLTIGSRILFPSGAGLICMVENQSCTLPGDQIQKHYVEHEKLSTRFVRAGYKRRGIVCAVERPGEIHENDEVQILINDFAHPMQ</sequence>
<protein>
    <submittedName>
        <fullName evidence="2">MOSC domain-containing protein</fullName>
    </submittedName>
</protein>
<dbReference type="Gene3D" id="2.40.33.20">
    <property type="entry name" value="PK beta-barrel domain-like"/>
    <property type="match status" value="1"/>
</dbReference>
<evidence type="ECO:0000259" key="1">
    <source>
        <dbReference type="PROSITE" id="PS51340"/>
    </source>
</evidence>
<evidence type="ECO:0000313" key="3">
    <source>
        <dbReference type="Proteomes" id="UP001162836"/>
    </source>
</evidence>
<dbReference type="InterPro" id="IPR011037">
    <property type="entry name" value="Pyrv_Knase-like_insert_dom_sf"/>
</dbReference>
<proteinExistence type="predicted"/>
<dbReference type="PROSITE" id="PS51340">
    <property type="entry name" value="MOSC"/>
    <property type="match status" value="1"/>
</dbReference>
<dbReference type="Proteomes" id="UP001162836">
    <property type="component" value="Unassembled WGS sequence"/>
</dbReference>
<name>A0ABS8QG18_9BACI</name>
<dbReference type="EMBL" id="JAJODE010000002">
    <property type="protein sequence ID" value="MCD4837539.1"/>
    <property type="molecule type" value="Genomic_DNA"/>
</dbReference>
<comment type="caution">
    <text evidence="2">The sequence shown here is derived from an EMBL/GenBank/DDBJ whole genome shotgun (WGS) entry which is preliminary data.</text>
</comment>
<gene>
    <name evidence="2" type="ORF">LRS37_01350</name>
</gene>
<reference evidence="2 3" key="1">
    <citation type="journal article" date="2023" name="Antonie Van Leeuwenhoek">
        <title>Unveiling the genomic potential of a novel thermostable glycoside hydrolases producing Neobacillus sedimentimangrovi UE25.</title>
        <authorList>
            <person name="Ejaz U."/>
            <person name="Saleem F."/>
            <person name="Rashid R."/>
            <person name="Hasan K.A."/>
            <person name="Syed M.N."/>
            <person name="Sohail M."/>
        </authorList>
    </citation>
    <scope>NUCLEOTIDE SEQUENCE [LARGE SCALE GENOMIC DNA]</scope>
    <source>
        <strain evidence="2 3">UE25</strain>
    </source>
</reference>
<evidence type="ECO:0000313" key="2">
    <source>
        <dbReference type="EMBL" id="MCD4837539.1"/>
    </source>
</evidence>
<keyword evidence="3" id="KW-1185">Reference proteome</keyword>
<organism evidence="2 3">
    <name type="scientific">Neobacillus sedimentimangrovi</name>
    <dbReference type="NCBI Taxonomy" id="2699460"/>
    <lineage>
        <taxon>Bacteria</taxon>
        <taxon>Bacillati</taxon>
        <taxon>Bacillota</taxon>
        <taxon>Bacilli</taxon>
        <taxon>Bacillales</taxon>
        <taxon>Bacillaceae</taxon>
        <taxon>Neobacillus</taxon>
    </lineage>
</organism>
<dbReference type="InterPro" id="IPR005302">
    <property type="entry name" value="MoCF_Sase_C"/>
</dbReference>
<feature type="domain" description="MOSC" evidence="1">
    <location>
        <begin position="1"/>
        <end position="103"/>
    </location>
</feature>
<dbReference type="Pfam" id="PF03473">
    <property type="entry name" value="MOSC"/>
    <property type="match status" value="1"/>
</dbReference>